<dbReference type="PANTHER" id="PTHR46648">
    <property type="entry name" value="HIT FAMILY PROTEIN 1"/>
    <property type="match status" value="1"/>
</dbReference>
<proteinExistence type="predicted"/>
<accession>A0A955L5A4</accession>
<sequence length="152" mass="17608">MYNHAPQDYTCPICIALDGNENDDTWIKQADIFYKDDKVAALINSKFLVSNPGHVIVVPLEHYENLYELPEDISHRIIEVSKMVALAMKKARKCDGITVRQNNEPASEQHAFHYHMHLVPRFNNDEFTLNDETYVSDPGDRIPYAQELKKYL</sequence>
<dbReference type="PROSITE" id="PS51084">
    <property type="entry name" value="HIT_2"/>
    <property type="match status" value="1"/>
</dbReference>
<evidence type="ECO:0000259" key="4">
    <source>
        <dbReference type="PROSITE" id="PS51084"/>
    </source>
</evidence>
<evidence type="ECO:0000313" key="6">
    <source>
        <dbReference type="Proteomes" id="UP000783287"/>
    </source>
</evidence>
<name>A0A955L5A4_9BACT</name>
<organism evidence="5 6">
    <name type="scientific">Candidatus Dojkabacteria bacterium</name>
    <dbReference type="NCBI Taxonomy" id="2099670"/>
    <lineage>
        <taxon>Bacteria</taxon>
        <taxon>Candidatus Dojkabacteria</taxon>
    </lineage>
</organism>
<dbReference type="InterPro" id="IPR001310">
    <property type="entry name" value="Histidine_triad_HIT"/>
</dbReference>
<protein>
    <submittedName>
        <fullName evidence="5">HIT domain-containing protein</fullName>
    </submittedName>
</protein>
<feature type="domain" description="HIT" evidence="4">
    <location>
        <begin position="51"/>
        <end position="128"/>
    </location>
</feature>
<dbReference type="Proteomes" id="UP000783287">
    <property type="component" value="Unassembled WGS sequence"/>
</dbReference>
<dbReference type="InterPro" id="IPR011146">
    <property type="entry name" value="HIT-like"/>
</dbReference>
<dbReference type="InterPro" id="IPR036265">
    <property type="entry name" value="HIT-like_sf"/>
</dbReference>
<dbReference type="Gene3D" id="3.30.428.10">
    <property type="entry name" value="HIT-like"/>
    <property type="match status" value="1"/>
</dbReference>
<dbReference type="GO" id="GO:0009117">
    <property type="term" value="P:nucleotide metabolic process"/>
    <property type="evidence" value="ECO:0007669"/>
    <property type="project" value="TreeGrafter"/>
</dbReference>
<feature type="short sequence motif" description="Histidine triad motif" evidence="2 3">
    <location>
        <begin position="113"/>
        <end position="117"/>
    </location>
</feature>
<evidence type="ECO:0000313" key="5">
    <source>
        <dbReference type="EMBL" id="MCA9383117.1"/>
    </source>
</evidence>
<dbReference type="PANTHER" id="PTHR46648:SF1">
    <property type="entry name" value="ADENOSINE 5'-MONOPHOSPHORAMIDASE HNT1"/>
    <property type="match status" value="1"/>
</dbReference>
<dbReference type="GO" id="GO:0003824">
    <property type="term" value="F:catalytic activity"/>
    <property type="evidence" value="ECO:0007669"/>
    <property type="project" value="InterPro"/>
</dbReference>
<gene>
    <name evidence="5" type="ORF">KC909_02010</name>
</gene>
<feature type="active site" description="Tele-AMP-histidine intermediate" evidence="1">
    <location>
        <position position="115"/>
    </location>
</feature>
<dbReference type="EMBL" id="JAGQLK010000028">
    <property type="protein sequence ID" value="MCA9383117.1"/>
    <property type="molecule type" value="Genomic_DNA"/>
</dbReference>
<evidence type="ECO:0000256" key="1">
    <source>
        <dbReference type="PIRSR" id="PIRSR601310-1"/>
    </source>
</evidence>
<dbReference type="SUPFAM" id="SSF54197">
    <property type="entry name" value="HIT-like"/>
    <property type="match status" value="1"/>
</dbReference>
<reference evidence="5" key="2">
    <citation type="journal article" date="2021" name="Microbiome">
        <title>Successional dynamics and alternative stable states in a saline activated sludge microbial community over 9 years.</title>
        <authorList>
            <person name="Wang Y."/>
            <person name="Ye J."/>
            <person name="Ju F."/>
            <person name="Liu L."/>
            <person name="Boyd J.A."/>
            <person name="Deng Y."/>
            <person name="Parks D.H."/>
            <person name="Jiang X."/>
            <person name="Yin X."/>
            <person name="Woodcroft B.J."/>
            <person name="Tyson G.W."/>
            <person name="Hugenholtz P."/>
            <person name="Polz M.F."/>
            <person name="Zhang T."/>
        </authorList>
    </citation>
    <scope>NUCLEOTIDE SEQUENCE</scope>
    <source>
        <strain evidence="5">HKST-UBA14</strain>
    </source>
</reference>
<comment type="caution">
    <text evidence="5">The sequence shown here is derived from an EMBL/GenBank/DDBJ whole genome shotgun (WGS) entry which is preliminary data.</text>
</comment>
<dbReference type="AlphaFoldDB" id="A0A955L5A4"/>
<evidence type="ECO:0000256" key="3">
    <source>
        <dbReference type="PROSITE-ProRule" id="PRU00464"/>
    </source>
</evidence>
<reference evidence="5" key="1">
    <citation type="submission" date="2020-04" db="EMBL/GenBank/DDBJ databases">
        <authorList>
            <person name="Zhang T."/>
        </authorList>
    </citation>
    <scope>NUCLEOTIDE SEQUENCE</scope>
    <source>
        <strain evidence="5">HKST-UBA14</strain>
    </source>
</reference>
<dbReference type="Pfam" id="PF01230">
    <property type="entry name" value="HIT"/>
    <property type="match status" value="1"/>
</dbReference>
<evidence type="ECO:0000256" key="2">
    <source>
        <dbReference type="PIRSR" id="PIRSR601310-3"/>
    </source>
</evidence>